<accession>A0A137NSH4</accession>
<sequence>MYLIRGFNDYSISSPQETLSWGCSSVGCTLYLHSMHRNSPILKDLQNLYYKPKLPPQNYLLHSIEPRLTVIIHFL</sequence>
<organism evidence="1 2">
    <name type="scientific">Conidiobolus coronatus (strain ATCC 28846 / CBS 209.66 / NRRL 28638)</name>
    <name type="common">Delacroixia coronata</name>
    <dbReference type="NCBI Taxonomy" id="796925"/>
    <lineage>
        <taxon>Eukaryota</taxon>
        <taxon>Fungi</taxon>
        <taxon>Fungi incertae sedis</taxon>
        <taxon>Zoopagomycota</taxon>
        <taxon>Entomophthoromycotina</taxon>
        <taxon>Entomophthoromycetes</taxon>
        <taxon>Entomophthorales</taxon>
        <taxon>Ancylistaceae</taxon>
        <taxon>Conidiobolus</taxon>
    </lineage>
</organism>
<dbReference type="AlphaFoldDB" id="A0A137NSH4"/>
<evidence type="ECO:0000313" key="2">
    <source>
        <dbReference type="Proteomes" id="UP000070444"/>
    </source>
</evidence>
<protein>
    <submittedName>
        <fullName evidence="1">Uncharacterized protein</fullName>
    </submittedName>
</protein>
<reference evidence="1 2" key="1">
    <citation type="journal article" date="2015" name="Genome Biol. Evol.">
        <title>Phylogenomic analyses indicate that early fungi evolved digesting cell walls of algal ancestors of land plants.</title>
        <authorList>
            <person name="Chang Y."/>
            <person name="Wang S."/>
            <person name="Sekimoto S."/>
            <person name="Aerts A.L."/>
            <person name="Choi C."/>
            <person name="Clum A."/>
            <person name="LaButti K.M."/>
            <person name="Lindquist E.A."/>
            <person name="Yee Ngan C."/>
            <person name="Ohm R.A."/>
            <person name="Salamov A.A."/>
            <person name="Grigoriev I.V."/>
            <person name="Spatafora J.W."/>
            <person name="Berbee M.L."/>
        </authorList>
    </citation>
    <scope>NUCLEOTIDE SEQUENCE [LARGE SCALE GENOMIC DNA]</scope>
    <source>
        <strain evidence="1 2">NRRL 28638</strain>
    </source>
</reference>
<evidence type="ECO:0000313" key="1">
    <source>
        <dbReference type="EMBL" id="KXN65707.1"/>
    </source>
</evidence>
<dbReference type="Proteomes" id="UP000070444">
    <property type="component" value="Unassembled WGS sequence"/>
</dbReference>
<dbReference type="EMBL" id="KQ964829">
    <property type="protein sequence ID" value="KXN65707.1"/>
    <property type="molecule type" value="Genomic_DNA"/>
</dbReference>
<dbReference type="PROSITE" id="PS51257">
    <property type="entry name" value="PROKAR_LIPOPROTEIN"/>
    <property type="match status" value="1"/>
</dbReference>
<keyword evidence="2" id="KW-1185">Reference proteome</keyword>
<gene>
    <name evidence="1" type="ORF">CONCODRAFT_12636</name>
</gene>
<name>A0A137NSH4_CONC2</name>
<proteinExistence type="predicted"/>